<dbReference type="Gene3D" id="3.30.420.10">
    <property type="entry name" value="Ribonuclease H-like superfamily/Ribonuclease H"/>
    <property type="match status" value="1"/>
</dbReference>
<feature type="domain" description="RNase H type-1" evidence="1">
    <location>
        <begin position="5"/>
        <end position="102"/>
    </location>
</feature>
<dbReference type="OMA" id="YENSRAG"/>
<protein>
    <submittedName>
        <fullName evidence="2">RNase H family protein</fullName>
    </submittedName>
</protein>
<dbReference type="STRING" id="4113.M1BYZ3"/>
<dbReference type="Proteomes" id="UP000011115">
    <property type="component" value="Unassembled WGS sequence"/>
</dbReference>
<dbReference type="InterPro" id="IPR036397">
    <property type="entry name" value="RNaseH_sf"/>
</dbReference>
<reference evidence="2" key="2">
    <citation type="submission" date="2015-06" db="UniProtKB">
        <authorList>
            <consortium name="EnsemblPlants"/>
        </authorList>
    </citation>
    <scope>IDENTIFICATION</scope>
    <source>
        <strain evidence="2">DM1-3 516 R44</strain>
    </source>
</reference>
<dbReference type="PANTHER" id="PTHR47723">
    <property type="entry name" value="OS05G0353850 PROTEIN"/>
    <property type="match status" value="1"/>
</dbReference>
<organism evidence="2 3">
    <name type="scientific">Solanum tuberosum</name>
    <name type="common">Potato</name>
    <dbReference type="NCBI Taxonomy" id="4113"/>
    <lineage>
        <taxon>Eukaryota</taxon>
        <taxon>Viridiplantae</taxon>
        <taxon>Streptophyta</taxon>
        <taxon>Embryophyta</taxon>
        <taxon>Tracheophyta</taxon>
        <taxon>Spermatophyta</taxon>
        <taxon>Magnoliopsida</taxon>
        <taxon>eudicotyledons</taxon>
        <taxon>Gunneridae</taxon>
        <taxon>Pentapetalae</taxon>
        <taxon>asterids</taxon>
        <taxon>lamiids</taxon>
        <taxon>Solanales</taxon>
        <taxon>Solanaceae</taxon>
        <taxon>Solanoideae</taxon>
        <taxon>Solaneae</taxon>
        <taxon>Solanum</taxon>
    </lineage>
</organism>
<dbReference type="CDD" id="cd06222">
    <property type="entry name" value="RNase_H_like"/>
    <property type="match status" value="1"/>
</dbReference>
<dbReference type="GO" id="GO:0003676">
    <property type="term" value="F:nucleic acid binding"/>
    <property type="evidence" value="ECO:0007669"/>
    <property type="project" value="InterPro"/>
</dbReference>
<dbReference type="InterPro" id="IPR053151">
    <property type="entry name" value="RNase_H-like"/>
</dbReference>
<dbReference type="InterPro" id="IPR012337">
    <property type="entry name" value="RNaseH-like_sf"/>
</dbReference>
<evidence type="ECO:0000259" key="1">
    <source>
        <dbReference type="Pfam" id="PF13456"/>
    </source>
</evidence>
<dbReference type="InParanoid" id="M1BYZ3"/>
<keyword evidence="3" id="KW-1185">Reference proteome</keyword>
<dbReference type="AlphaFoldDB" id="M1BYZ3"/>
<accession>M1BYZ3</accession>
<dbReference type="Gramene" id="PGSC0003DMT400056118">
    <property type="protein sequence ID" value="PGSC0003DMT400056118"/>
    <property type="gene ID" value="PGSC0003DMG400021800"/>
</dbReference>
<dbReference type="PaxDb" id="4113-PGSC0003DMT400056118"/>
<evidence type="ECO:0000313" key="3">
    <source>
        <dbReference type="Proteomes" id="UP000011115"/>
    </source>
</evidence>
<reference evidence="3" key="1">
    <citation type="journal article" date="2011" name="Nature">
        <title>Genome sequence and analysis of the tuber crop potato.</title>
        <authorList>
            <consortium name="The Potato Genome Sequencing Consortium"/>
        </authorList>
    </citation>
    <scope>NUCLEOTIDE SEQUENCE [LARGE SCALE GENOMIC DNA]</scope>
    <source>
        <strain evidence="3">cv. DM1-3 516 R44</strain>
    </source>
</reference>
<dbReference type="HOGENOM" id="CLU_167184_0_0_1"/>
<name>M1BYZ3_SOLTU</name>
<proteinExistence type="predicted"/>
<dbReference type="InterPro" id="IPR044730">
    <property type="entry name" value="RNase_H-like_dom_plant"/>
</dbReference>
<evidence type="ECO:0000313" key="2">
    <source>
        <dbReference type="EnsemblPlants" id="PGSC0003DMT400056118"/>
    </source>
</evidence>
<dbReference type="Pfam" id="PF13456">
    <property type="entry name" value="RVT_3"/>
    <property type="match status" value="1"/>
</dbReference>
<dbReference type="GO" id="GO:0004523">
    <property type="term" value="F:RNA-DNA hybrid ribonuclease activity"/>
    <property type="evidence" value="ECO:0007669"/>
    <property type="project" value="InterPro"/>
</dbReference>
<dbReference type="PANTHER" id="PTHR47723:SF19">
    <property type="entry name" value="POLYNUCLEOTIDYL TRANSFERASE, RIBONUCLEASE H-LIKE SUPERFAMILY PROTEIN"/>
    <property type="match status" value="1"/>
</dbReference>
<sequence length="110" mass="12010">MNKLNTDGSFIHSTEKAGIGGILRDEEGDIIFAFSIPVQSNSSNMAEALAAKFGLDRCIQHGVHNISLELDSMLITNLIKQGHSSNIFLKPIIDDIKEMVKDANIEVSLL</sequence>
<dbReference type="EnsemblPlants" id="PGSC0003DMT400056118">
    <property type="protein sequence ID" value="PGSC0003DMT400056118"/>
    <property type="gene ID" value="PGSC0003DMG400021800"/>
</dbReference>
<dbReference type="InterPro" id="IPR002156">
    <property type="entry name" value="RNaseH_domain"/>
</dbReference>
<dbReference type="SUPFAM" id="SSF53098">
    <property type="entry name" value="Ribonuclease H-like"/>
    <property type="match status" value="1"/>
</dbReference>